<organism evidence="11">
    <name type="scientific">uncultured Desulfovibrio sp</name>
    <dbReference type="NCBI Taxonomy" id="167968"/>
    <lineage>
        <taxon>Bacteria</taxon>
        <taxon>Pseudomonadati</taxon>
        <taxon>Thermodesulfobacteriota</taxon>
        <taxon>Desulfovibrionia</taxon>
        <taxon>Desulfovibrionales</taxon>
        <taxon>Desulfovibrionaceae</taxon>
        <taxon>Desulfovibrio</taxon>
        <taxon>environmental samples</taxon>
    </lineage>
</organism>
<comment type="subcellular location">
    <subcellularLocation>
        <location evidence="1">Cell inner membrane</location>
        <topology evidence="1">Multi-pass membrane protein</topology>
    </subcellularLocation>
</comment>
<evidence type="ECO:0000256" key="3">
    <source>
        <dbReference type="ARBA" id="ARBA00022475"/>
    </source>
</evidence>
<feature type="transmembrane region" description="Helical" evidence="9">
    <location>
        <begin position="96"/>
        <end position="119"/>
    </location>
</feature>
<dbReference type="PANTHER" id="PTHR35011:SF4">
    <property type="entry name" value="SLL1102 PROTEIN"/>
    <property type="match status" value="1"/>
</dbReference>
<evidence type="ECO:0000256" key="5">
    <source>
        <dbReference type="ARBA" id="ARBA00022692"/>
    </source>
</evidence>
<reference evidence="11" key="1">
    <citation type="submission" date="2016-04" db="EMBL/GenBank/DDBJ databases">
        <authorList>
            <person name="Evans L.H."/>
            <person name="Alamgir A."/>
            <person name="Owens N."/>
            <person name="Weber N.D."/>
            <person name="Virtaneva K."/>
            <person name="Barbian K."/>
            <person name="Babar A."/>
            <person name="Rosenke K."/>
        </authorList>
    </citation>
    <scope>NUCLEOTIDE SEQUENCE</scope>
    <source>
        <strain evidence="11">92-2</strain>
    </source>
</reference>
<keyword evidence="5 9" id="KW-0812">Transmembrane</keyword>
<keyword evidence="4" id="KW-0997">Cell inner membrane</keyword>
<feature type="domain" description="Tripartite ATP-independent periplasmic transporters DctQ component" evidence="10">
    <location>
        <begin position="30"/>
        <end position="162"/>
    </location>
</feature>
<keyword evidence="3" id="KW-1003">Cell membrane</keyword>
<evidence type="ECO:0000256" key="2">
    <source>
        <dbReference type="ARBA" id="ARBA00022448"/>
    </source>
</evidence>
<dbReference type="GO" id="GO:0005886">
    <property type="term" value="C:plasma membrane"/>
    <property type="evidence" value="ECO:0007669"/>
    <property type="project" value="UniProtKB-SubCell"/>
</dbReference>
<name>A0A212KCY2_9BACT</name>
<dbReference type="AlphaFoldDB" id="A0A212KCY2"/>
<proteinExistence type="inferred from homology"/>
<evidence type="ECO:0000259" key="10">
    <source>
        <dbReference type="Pfam" id="PF04290"/>
    </source>
</evidence>
<dbReference type="RefSeq" id="WP_192112832.1">
    <property type="nucleotide sequence ID" value="NZ_CABUEN010000006.1"/>
</dbReference>
<evidence type="ECO:0000256" key="8">
    <source>
        <dbReference type="ARBA" id="ARBA00038436"/>
    </source>
</evidence>
<evidence type="ECO:0000256" key="9">
    <source>
        <dbReference type="SAM" id="Phobius"/>
    </source>
</evidence>
<dbReference type="Pfam" id="PF04290">
    <property type="entry name" value="DctQ"/>
    <property type="match status" value="1"/>
</dbReference>
<protein>
    <submittedName>
        <fullName evidence="11">DctQ protein (Modular protein)</fullName>
    </submittedName>
</protein>
<dbReference type="EMBL" id="FLUP01000001">
    <property type="protein sequence ID" value="SBW09556.1"/>
    <property type="molecule type" value="Genomic_DNA"/>
</dbReference>
<evidence type="ECO:0000313" key="11">
    <source>
        <dbReference type="EMBL" id="SBW09556.1"/>
    </source>
</evidence>
<comment type="similarity">
    <text evidence="8">Belongs to the TRAP transporter small permease family.</text>
</comment>
<evidence type="ECO:0000256" key="6">
    <source>
        <dbReference type="ARBA" id="ARBA00022989"/>
    </source>
</evidence>
<accession>A0A212KCY2</accession>
<gene>
    <name evidence="11" type="ORF">KM92DES2_12731</name>
</gene>
<sequence length="216" mass="24121">MPNWIKLFVKYVDAVNRLVGRGVLYLVFVMMGILLYSAISRYCFDAPVIWGVEMAQFTMVVYYILGGGFALLTNSHVRMDVFYGRWKWRKQAKMDVITSVFLVAYLALLFYGCVSSTWYSIEFDQHNNSAWAPALAPVKIIMGIGIFLTLLQAFSEFFKALARSRGLLLGEEVPERLIVESGYVEPEAEPQLVGVVADPVASTQVLAPAQALGGSR</sequence>
<keyword evidence="6 9" id="KW-1133">Transmembrane helix</keyword>
<feature type="transmembrane region" description="Helical" evidence="9">
    <location>
        <begin position="54"/>
        <end position="75"/>
    </location>
</feature>
<feature type="transmembrane region" description="Helical" evidence="9">
    <location>
        <begin position="23"/>
        <end position="42"/>
    </location>
</feature>
<keyword evidence="7 9" id="KW-0472">Membrane</keyword>
<dbReference type="InterPro" id="IPR007387">
    <property type="entry name" value="TRAP_DctQ"/>
</dbReference>
<keyword evidence="2" id="KW-0813">Transport</keyword>
<evidence type="ECO:0000256" key="4">
    <source>
        <dbReference type="ARBA" id="ARBA00022519"/>
    </source>
</evidence>
<evidence type="ECO:0000256" key="7">
    <source>
        <dbReference type="ARBA" id="ARBA00023136"/>
    </source>
</evidence>
<dbReference type="PANTHER" id="PTHR35011">
    <property type="entry name" value="2,3-DIKETO-L-GULONATE TRAP TRANSPORTER SMALL PERMEASE PROTEIN YIAM"/>
    <property type="match status" value="1"/>
</dbReference>
<feature type="transmembrane region" description="Helical" evidence="9">
    <location>
        <begin position="131"/>
        <end position="154"/>
    </location>
</feature>
<dbReference type="InterPro" id="IPR055348">
    <property type="entry name" value="DctQ"/>
</dbReference>
<evidence type="ECO:0000256" key="1">
    <source>
        <dbReference type="ARBA" id="ARBA00004429"/>
    </source>
</evidence>